<evidence type="ECO:0000256" key="1">
    <source>
        <dbReference type="SAM" id="MobiDB-lite"/>
    </source>
</evidence>
<protein>
    <submittedName>
        <fullName evidence="2">Uncharacterized protein</fullName>
    </submittedName>
</protein>
<accession>A0A6A6JLA4</accession>
<feature type="compositionally biased region" description="Basic and acidic residues" evidence="1">
    <location>
        <begin position="281"/>
        <end position="305"/>
    </location>
</feature>
<feature type="compositionally biased region" description="Low complexity" evidence="1">
    <location>
        <begin position="82"/>
        <end position="96"/>
    </location>
</feature>
<evidence type="ECO:0000313" key="2">
    <source>
        <dbReference type="EMBL" id="KAF2276893.1"/>
    </source>
</evidence>
<name>A0A6A6JLA4_WESOR</name>
<evidence type="ECO:0000313" key="3">
    <source>
        <dbReference type="Proteomes" id="UP000800097"/>
    </source>
</evidence>
<feature type="compositionally biased region" description="Basic residues" evidence="1">
    <location>
        <begin position="63"/>
        <end position="73"/>
    </location>
</feature>
<reference evidence="2" key="1">
    <citation type="journal article" date="2020" name="Stud. Mycol.">
        <title>101 Dothideomycetes genomes: a test case for predicting lifestyles and emergence of pathogens.</title>
        <authorList>
            <person name="Haridas S."/>
            <person name="Albert R."/>
            <person name="Binder M."/>
            <person name="Bloem J."/>
            <person name="Labutti K."/>
            <person name="Salamov A."/>
            <person name="Andreopoulos B."/>
            <person name="Baker S."/>
            <person name="Barry K."/>
            <person name="Bills G."/>
            <person name="Bluhm B."/>
            <person name="Cannon C."/>
            <person name="Castanera R."/>
            <person name="Culley D."/>
            <person name="Daum C."/>
            <person name="Ezra D."/>
            <person name="Gonzalez J."/>
            <person name="Henrissat B."/>
            <person name="Kuo A."/>
            <person name="Liang C."/>
            <person name="Lipzen A."/>
            <person name="Lutzoni F."/>
            <person name="Magnuson J."/>
            <person name="Mondo S."/>
            <person name="Nolan M."/>
            <person name="Ohm R."/>
            <person name="Pangilinan J."/>
            <person name="Park H.-J."/>
            <person name="Ramirez L."/>
            <person name="Alfaro M."/>
            <person name="Sun H."/>
            <person name="Tritt A."/>
            <person name="Yoshinaga Y."/>
            <person name="Zwiers L.-H."/>
            <person name="Turgeon B."/>
            <person name="Goodwin S."/>
            <person name="Spatafora J."/>
            <person name="Crous P."/>
            <person name="Grigoriev I."/>
        </authorList>
    </citation>
    <scope>NUCLEOTIDE SEQUENCE</scope>
    <source>
        <strain evidence="2">CBS 379.55</strain>
    </source>
</reference>
<feature type="region of interest" description="Disordered" evidence="1">
    <location>
        <begin position="1"/>
        <end position="109"/>
    </location>
</feature>
<dbReference type="EMBL" id="ML986492">
    <property type="protein sequence ID" value="KAF2276893.1"/>
    <property type="molecule type" value="Genomic_DNA"/>
</dbReference>
<feature type="compositionally biased region" description="Basic and acidic residues" evidence="1">
    <location>
        <begin position="373"/>
        <end position="383"/>
    </location>
</feature>
<dbReference type="AlphaFoldDB" id="A0A6A6JLA4"/>
<feature type="compositionally biased region" description="Polar residues" evidence="1">
    <location>
        <begin position="14"/>
        <end position="25"/>
    </location>
</feature>
<feature type="region of interest" description="Disordered" evidence="1">
    <location>
        <begin position="447"/>
        <end position="468"/>
    </location>
</feature>
<dbReference type="GeneID" id="54551500"/>
<keyword evidence="3" id="KW-1185">Reference proteome</keyword>
<feature type="compositionally biased region" description="Polar residues" evidence="1">
    <location>
        <begin position="248"/>
        <end position="268"/>
    </location>
</feature>
<feature type="region of interest" description="Disordered" evidence="1">
    <location>
        <begin position="131"/>
        <end position="325"/>
    </location>
</feature>
<dbReference type="Proteomes" id="UP000800097">
    <property type="component" value="Unassembled WGS sequence"/>
</dbReference>
<sequence>MASYFDVKPRPKHTTTLQAVENNDGSPRPSLLSPQVSRIIDELGDDSSSSSSDSDSSDETIKRKPASTKKTAKRVASPHQATPSSSSRSPSGTPTGNAPLPRLKRHPRLERFVSLRSSLFSSHIAEKVSKCEAEQKSDMATQHEPRKSSRLASGGETPPADIERPERKPLVHRMGDTLRRITSRDAPTVRKGKEEESDTGGSKVRRDSAMTPGEEHQKRELGDRNDSGEEDRCLSESHIEGLVRLVSASDSASSPKGQPQDSPLSGQFQEPAEGPRGQGVRKKDADDKAQQMSTEADKAEHRDYDDISTESDSEGGDSALDYEDVEELVQWVSRSNDPNAEPGDPIINRQALGRNFLAQRYVDNLTEETNTPDMERSILHEDEASPMSEMEQTRGRMTDEYSLATTQDDRPRLDESTGLARAKKSGVSPADDEALRQAAILKWKLEKERQQRSGKVDVTHRGSLTEKDIEELVKRAREELKSKSGEEQK</sequence>
<gene>
    <name evidence="2" type="ORF">EI97DRAFT_433114</name>
</gene>
<dbReference type="OrthoDB" id="3797649at2759"/>
<feature type="compositionally biased region" description="Basic and acidic residues" evidence="1">
    <location>
        <begin position="204"/>
        <end position="241"/>
    </location>
</feature>
<feature type="region of interest" description="Disordered" evidence="1">
    <location>
        <begin position="368"/>
        <end position="433"/>
    </location>
</feature>
<organism evidence="2 3">
    <name type="scientific">Westerdykella ornata</name>
    <dbReference type="NCBI Taxonomy" id="318751"/>
    <lineage>
        <taxon>Eukaryota</taxon>
        <taxon>Fungi</taxon>
        <taxon>Dikarya</taxon>
        <taxon>Ascomycota</taxon>
        <taxon>Pezizomycotina</taxon>
        <taxon>Dothideomycetes</taxon>
        <taxon>Pleosporomycetidae</taxon>
        <taxon>Pleosporales</taxon>
        <taxon>Sporormiaceae</taxon>
        <taxon>Westerdykella</taxon>
    </lineage>
</organism>
<proteinExistence type="predicted"/>
<feature type="compositionally biased region" description="Basic and acidic residues" evidence="1">
    <location>
        <begin position="131"/>
        <end position="147"/>
    </location>
</feature>
<feature type="compositionally biased region" description="Basic and acidic residues" evidence="1">
    <location>
        <begin position="161"/>
        <end position="194"/>
    </location>
</feature>
<dbReference type="RefSeq" id="XP_033654432.1">
    <property type="nucleotide sequence ID" value="XM_033798325.1"/>
</dbReference>
<feature type="compositionally biased region" description="Acidic residues" evidence="1">
    <location>
        <begin position="306"/>
        <end position="325"/>
    </location>
</feature>